<proteinExistence type="predicted"/>
<reference evidence="1" key="1">
    <citation type="submission" date="2019-08" db="EMBL/GenBank/DDBJ databases">
        <title>Genome sequence of Clostridiales bacterium MT110.</title>
        <authorList>
            <person name="Cao J."/>
        </authorList>
    </citation>
    <scope>NUCLEOTIDE SEQUENCE</scope>
    <source>
        <strain evidence="1">MT110</strain>
    </source>
</reference>
<evidence type="ECO:0000313" key="1">
    <source>
        <dbReference type="EMBL" id="QOX65010.1"/>
    </source>
</evidence>
<name>A0ACD1AFS1_9FIRM</name>
<dbReference type="EMBL" id="CP042469">
    <property type="protein sequence ID" value="QOX65010.1"/>
    <property type="molecule type" value="Genomic_DNA"/>
</dbReference>
<organism evidence="1 2">
    <name type="scientific">Anoxybacterium hadale</name>
    <dbReference type="NCBI Taxonomy" id="3408580"/>
    <lineage>
        <taxon>Bacteria</taxon>
        <taxon>Bacillati</taxon>
        <taxon>Bacillota</taxon>
        <taxon>Clostridia</taxon>
        <taxon>Peptostreptococcales</taxon>
        <taxon>Anaerovoracaceae</taxon>
        <taxon>Anoxybacterium</taxon>
    </lineage>
</organism>
<dbReference type="Proteomes" id="UP000594014">
    <property type="component" value="Chromosome"/>
</dbReference>
<evidence type="ECO:0000313" key="2">
    <source>
        <dbReference type="Proteomes" id="UP000594014"/>
    </source>
</evidence>
<sequence length="230" mass="25247">MEKNNVILSLKNGLIVSCQALPGEPLYTEIGGIMPLMALAAKNAGACAIRANSTRDIVQIKETVNLPVIGIIKKQYDGYEQHITATMQEIDDLAAVKADIIAFDCTLRERPNYKDVSVFVQDIKKKYPNQLLMADISTVEEGMNAYEAGVDLVGTTLSGYTKYSPQMGEPDLQLVRELSKQITIPVIAEGRYHYPKQVKKALEAGAYAVVVGGAITRPQEITARFLSEIR</sequence>
<gene>
    <name evidence="1" type="ORF">FRZ06_17485</name>
</gene>
<keyword evidence="2" id="KW-1185">Reference proteome</keyword>
<protein>
    <submittedName>
        <fullName evidence="1">N-acetylmannosamine-6-phosphate 2-epimerase</fullName>
    </submittedName>
</protein>
<accession>A0ACD1AFS1</accession>